<sequence length="71" mass="7947">MDMRWPDLRFDGEGGSRRESWFWLSAAAAGERQPDLSRNFIATEFAEVGPIKRRHRAALIPVGESAIAGCE</sequence>
<name>A0A1X1YA89_9MYCO</name>
<keyword evidence="2" id="KW-1185">Reference proteome</keyword>
<accession>A0A1X1YA89</accession>
<dbReference type="Proteomes" id="UP000193866">
    <property type="component" value="Unassembled WGS sequence"/>
</dbReference>
<dbReference type="AlphaFoldDB" id="A0A1X1YA89"/>
<dbReference type="EMBL" id="LQPG01000039">
    <property type="protein sequence ID" value="ORW08027.1"/>
    <property type="molecule type" value="Genomic_DNA"/>
</dbReference>
<protein>
    <submittedName>
        <fullName evidence="1">Uncharacterized protein</fullName>
    </submittedName>
</protein>
<gene>
    <name evidence="1" type="ORF">AWC16_20020</name>
</gene>
<comment type="caution">
    <text evidence="1">The sequence shown here is derived from an EMBL/GenBank/DDBJ whole genome shotgun (WGS) entry which is preliminary data.</text>
</comment>
<evidence type="ECO:0000313" key="2">
    <source>
        <dbReference type="Proteomes" id="UP000193866"/>
    </source>
</evidence>
<proteinExistence type="predicted"/>
<organism evidence="1 2">
    <name type="scientific">Mycolicibacter longobardus</name>
    <dbReference type="NCBI Taxonomy" id="1108812"/>
    <lineage>
        <taxon>Bacteria</taxon>
        <taxon>Bacillati</taxon>
        <taxon>Actinomycetota</taxon>
        <taxon>Actinomycetes</taxon>
        <taxon>Mycobacteriales</taxon>
        <taxon>Mycobacteriaceae</taxon>
        <taxon>Mycolicibacter</taxon>
    </lineage>
</organism>
<evidence type="ECO:0000313" key="1">
    <source>
        <dbReference type="EMBL" id="ORW08027.1"/>
    </source>
</evidence>
<reference evidence="1 2" key="1">
    <citation type="submission" date="2016-01" db="EMBL/GenBank/DDBJ databases">
        <title>The new phylogeny of the genus Mycobacterium.</title>
        <authorList>
            <person name="Tarcisio F."/>
            <person name="Conor M."/>
            <person name="Antonella G."/>
            <person name="Elisabetta G."/>
            <person name="Giulia F.S."/>
            <person name="Sara T."/>
            <person name="Anna F."/>
            <person name="Clotilde B."/>
            <person name="Roberto B."/>
            <person name="Veronica D.S."/>
            <person name="Fabio R."/>
            <person name="Monica P."/>
            <person name="Olivier J."/>
            <person name="Enrico T."/>
            <person name="Nicola S."/>
        </authorList>
    </citation>
    <scope>NUCLEOTIDE SEQUENCE [LARGE SCALE GENOMIC DNA]</scope>
    <source>
        <strain evidence="1 2">DSM 45394</strain>
    </source>
</reference>